<dbReference type="InterPro" id="IPR050401">
    <property type="entry name" value="Cyclic_nucleotide_synthase"/>
</dbReference>
<name>A0ABR2IJS3_9EUKA</name>
<feature type="transmembrane region" description="Helical" evidence="8">
    <location>
        <begin position="675"/>
        <end position="693"/>
    </location>
</feature>
<dbReference type="Pfam" id="PF00989">
    <property type="entry name" value="PAS"/>
    <property type="match status" value="1"/>
</dbReference>
<evidence type="ECO:0000259" key="9">
    <source>
        <dbReference type="PROSITE" id="PS50112"/>
    </source>
</evidence>
<keyword evidence="4 8" id="KW-1133">Transmembrane helix</keyword>
<gene>
    <name evidence="11" type="ORF">M9Y10_011620</name>
</gene>
<feature type="transmembrane region" description="Helical" evidence="8">
    <location>
        <begin position="43"/>
        <end position="67"/>
    </location>
</feature>
<feature type="compositionally biased region" description="Acidic residues" evidence="7">
    <location>
        <begin position="923"/>
        <end position="935"/>
    </location>
</feature>
<feature type="transmembrane region" description="Helical" evidence="8">
    <location>
        <begin position="148"/>
        <end position="168"/>
    </location>
</feature>
<evidence type="ECO:0000256" key="1">
    <source>
        <dbReference type="ARBA" id="ARBA00004370"/>
    </source>
</evidence>
<organism evidence="11 12">
    <name type="scientific">Tritrichomonas musculus</name>
    <dbReference type="NCBI Taxonomy" id="1915356"/>
    <lineage>
        <taxon>Eukaryota</taxon>
        <taxon>Metamonada</taxon>
        <taxon>Parabasalia</taxon>
        <taxon>Tritrichomonadida</taxon>
        <taxon>Tritrichomonadidae</taxon>
        <taxon>Tritrichomonas</taxon>
    </lineage>
</organism>
<feature type="transmembrane region" description="Helical" evidence="8">
    <location>
        <begin position="1193"/>
        <end position="1212"/>
    </location>
</feature>
<evidence type="ECO:0000256" key="6">
    <source>
        <dbReference type="ARBA" id="ARBA00023239"/>
    </source>
</evidence>
<keyword evidence="5 8" id="KW-0472">Membrane</keyword>
<keyword evidence="12" id="KW-1185">Reference proteome</keyword>
<dbReference type="InterPro" id="IPR029787">
    <property type="entry name" value="Nucleotide_cyclase"/>
</dbReference>
<dbReference type="SMART" id="SM00091">
    <property type="entry name" value="PAS"/>
    <property type="match status" value="1"/>
</dbReference>
<evidence type="ECO:0008006" key="13">
    <source>
        <dbReference type="Google" id="ProtNLM"/>
    </source>
</evidence>
<feature type="transmembrane region" description="Helical" evidence="8">
    <location>
        <begin position="641"/>
        <end position="663"/>
    </location>
</feature>
<feature type="transmembrane region" description="Helical" evidence="8">
    <location>
        <begin position="114"/>
        <end position="136"/>
    </location>
</feature>
<dbReference type="InterPro" id="IPR035965">
    <property type="entry name" value="PAS-like_dom_sf"/>
</dbReference>
<feature type="region of interest" description="Disordered" evidence="7">
    <location>
        <begin position="923"/>
        <end position="944"/>
    </location>
</feature>
<dbReference type="PROSITE" id="PS50125">
    <property type="entry name" value="GUANYLATE_CYCLASE_2"/>
    <property type="match status" value="1"/>
</dbReference>
<proteinExistence type="predicted"/>
<feature type="transmembrane region" description="Helical" evidence="8">
    <location>
        <begin position="313"/>
        <end position="337"/>
    </location>
</feature>
<dbReference type="PANTHER" id="PTHR11920:SF335">
    <property type="entry name" value="GUANYLATE CYCLASE"/>
    <property type="match status" value="1"/>
</dbReference>
<evidence type="ECO:0000313" key="12">
    <source>
        <dbReference type="Proteomes" id="UP001470230"/>
    </source>
</evidence>
<feature type="domain" description="Guanylate cyclase" evidence="10">
    <location>
        <begin position="1411"/>
        <end position="1543"/>
    </location>
</feature>
<evidence type="ECO:0000256" key="3">
    <source>
        <dbReference type="ARBA" id="ARBA00022741"/>
    </source>
</evidence>
<dbReference type="EMBL" id="JAPFFF010000017">
    <property type="protein sequence ID" value="KAK8863927.1"/>
    <property type="molecule type" value="Genomic_DNA"/>
</dbReference>
<dbReference type="CDD" id="cd07302">
    <property type="entry name" value="CHD"/>
    <property type="match status" value="1"/>
</dbReference>
<dbReference type="SUPFAM" id="SSF55785">
    <property type="entry name" value="PYP-like sensor domain (PAS domain)"/>
    <property type="match status" value="1"/>
</dbReference>
<evidence type="ECO:0000313" key="11">
    <source>
        <dbReference type="EMBL" id="KAK8863927.1"/>
    </source>
</evidence>
<evidence type="ECO:0000259" key="10">
    <source>
        <dbReference type="PROSITE" id="PS50125"/>
    </source>
</evidence>
<feature type="compositionally biased region" description="Low complexity" evidence="7">
    <location>
        <begin position="1"/>
        <end position="15"/>
    </location>
</feature>
<dbReference type="Gene3D" id="3.30.70.1230">
    <property type="entry name" value="Nucleotide cyclase"/>
    <property type="match status" value="1"/>
</dbReference>
<feature type="domain" description="PAS" evidence="9">
    <location>
        <begin position="1258"/>
        <end position="1304"/>
    </location>
</feature>
<dbReference type="InterPro" id="IPR000014">
    <property type="entry name" value="PAS"/>
</dbReference>
<feature type="transmembrane region" description="Helical" evidence="8">
    <location>
        <begin position="233"/>
        <end position="252"/>
    </location>
</feature>
<feature type="transmembrane region" description="Helical" evidence="8">
    <location>
        <begin position="188"/>
        <end position="212"/>
    </location>
</feature>
<dbReference type="SMART" id="SM00044">
    <property type="entry name" value="CYCc"/>
    <property type="match status" value="1"/>
</dbReference>
<keyword evidence="2 8" id="KW-0812">Transmembrane</keyword>
<evidence type="ECO:0000256" key="7">
    <source>
        <dbReference type="SAM" id="MobiDB-lite"/>
    </source>
</evidence>
<dbReference type="CDD" id="cd00130">
    <property type="entry name" value="PAS"/>
    <property type="match status" value="1"/>
</dbReference>
<reference evidence="11 12" key="1">
    <citation type="submission" date="2024-04" db="EMBL/GenBank/DDBJ databases">
        <title>Tritrichomonas musculus Genome.</title>
        <authorList>
            <person name="Alves-Ferreira E."/>
            <person name="Grigg M."/>
            <person name="Lorenzi H."/>
            <person name="Galac M."/>
        </authorList>
    </citation>
    <scope>NUCLEOTIDE SEQUENCE [LARGE SCALE GENOMIC DNA]</scope>
    <source>
        <strain evidence="11 12">EAF2021</strain>
    </source>
</reference>
<evidence type="ECO:0000256" key="5">
    <source>
        <dbReference type="ARBA" id="ARBA00023136"/>
    </source>
</evidence>
<comment type="caution">
    <text evidence="11">The sequence shown here is derived from an EMBL/GenBank/DDBJ whole genome shotgun (WGS) entry which is preliminary data.</text>
</comment>
<dbReference type="InterPro" id="IPR013767">
    <property type="entry name" value="PAS_fold"/>
</dbReference>
<dbReference type="InterPro" id="IPR001054">
    <property type="entry name" value="A/G_cyclase"/>
</dbReference>
<protein>
    <recommendedName>
        <fullName evidence="13">Adenylate and Guanylate cyclase catalytic domain containing protein</fullName>
    </recommendedName>
</protein>
<keyword evidence="6" id="KW-0456">Lyase</keyword>
<feature type="transmembrane region" description="Helical" evidence="8">
    <location>
        <begin position="975"/>
        <end position="999"/>
    </location>
</feature>
<evidence type="ECO:0000256" key="8">
    <source>
        <dbReference type="SAM" id="Phobius"/>
    </source>
</evidence>
<accession>A0ABR2IJS3</accession>
<comment type="subcellular location">
    <subcellularLocation>
        <location evidence="1">Membrane</location>
    </subcellularLocation>
</comment>
<keyword evidence="3" id="KW-0547">Nucleotide-binding</keyword>
<dbReference type="NCBIfam" id="TIGR00229">
    <property type="entry name" value="sensory_box"/>
    <property type="match status" value="1"/>
</dbReference>
<dbReference type="Proteomes" id="UP001470230">
    <property type="component" value="Unassembled WGS sequence"/>
</dbReference>
<feature type="transmembrane region" description="Helical" evidence="8">
    <location>
        <begin position="288"/>
        <end position="307"/>
    </location>
</feature>
<sequence length="1593" mass="180040">MINKSSSSNIFSSTRESGHSAASDANLSSMVEQDYFKKIRNRLFFLFSFIDTIPVNFYSIHNIISYWRLIQLAGPSLAAPYGNFWEPNSKYKNTISVVSIFFHLVPPNERSESAAIIEFIYFAIFFIMYIFLIGYSSYFRRTAKMSPIIAPLIIVGVNGFSHLLHPIVSEMIGESIGRLINNTTYYSMSVEVVAIVLSFITLVVNFIFITWISAVSFCFRPYSLMTITSGPQAFFSIYTSLVTLITALASQLNKTPQIVLTVVSALLYLAGIYIVYQPGAFVNRTESSIIFGISISSCIFMMLVIFYDIFDRYAVMIEIFIYILCLFIFILVGIYVLKKKIHKELIFIDHAYDNYESIDQVPNLKEKFFLSCAITGFVHSHPHCIDWTFFKQGSDHFSESKTIWKIFGKFVAIYPDESNLLSFIIHKMQSSRMSGFIIQEIISQARTIMTQREGSLSIDLKYRLSKAAKQVRVTKSKMRHVWDLAIQSSIYEMDTSINNTFISVNKASANFSHLLAQYPNNRFVARQYSLYVLDILGDTSLYQQWNEKVRNLQRGVMINNDRANILGMHAYPSLPAQTTSLTIQCQNNSSNNSQSQFMDSELLNDNLDFEENFSQEMSEQITVIKDMINNISIPAISCIRAWIIILFFLFIFTPAIAMIIYSPEFLDSLTYPLEYMYHVSCIRASSFLIPLLAQHYILENIPISETNQTAFFPQPNFGDLQFMMFGGSNETGDQLYNIISTTSNSAGKISLYRTFGINDANIQYVHNIIFGETIPYTYFAPNAGYENRTTVTISLQSAIMEMIIQMNPFFENATNSAAMTTSILKGPLYNAPIIANYSSAALSSMREYLTTKHDDIDNIILFAMTFICIVYAVTIIGLMIYQVETLKKTKLQIYQCLTALPKNVVSNVAESLKIIDKNGGKVDDDEEYDNDDNTEGGDKTGQIKGLNDVNKQDENILKVFSSASDLAMVGSSENIIYIVLNILILACVIGIIILICELFPIFSKQLRDNAPHLDYVLGTVAYLSGSVEALESLTWFAHYYKSNTSAFELSVEDSLTAIDERLHYFTDFYHYARYGGNNLDQPSYNGFQEAHDVASKSFSCENQTKIPTNFAELYECLSVDLQISLLEPFIAYLIAPIQTKVDDHIDSHSPYLLTVWTVTIKAIDQLFYPMFREIVDKIKNLLNRSIPTMTTPAIILLIVCFFTCVLVFIATIKTQDKMKFALSLLLHCPPDVVMQTPKIMDVLSGDFGSRTREGLMKHTEFFDSVVKSIPDSVIVVNDRGIVETMNRATERIYGLKKEEFIGTNAREFYSSSKFSSGTEAIFDPDVKQLNVEYKMTDQDYAYLDLKLLEIPKSYSTIIISRDQTQNVSYNALIAAEKEKSDKLLQSILPPLLIPRVQNGEENISFSVQSASISFMDIVEFTPWCAANSAQVIMSTLNLMFREFDFSLATHSSLTKIKCIGDCYVAAGGIFVEVNQPAVHAKEMVEFGLEAINNVRKINKIQNMTLRIRVGVNTGGPIVAGVLGIDKPTFEILGPAINMAQQMEHHGVPMEVHISRSTYELIYSGSFNVKERGQIEIKNGQVRTYLVNGKKGET</sequence>
<dbReference type="SUPFAM" id="SSF55073">
    <property type="entry name" value="Nucleotide cyclase"/>
    <property type="match status" value="1"/>
</dbReference>
<feature type="transmembrane region" description="Helical" evidence="8">
    <location>
        <begin position="859"/>
        <end position="881"/>
    </location>
</feature>
<dbReference type="PANTHER" id="PTHR11920">
    <property type="entry name" value="GUANYLYL CYCLASE"/>
    <property type="match status" value="1"/>
</dbReference>
<feature type="transmembrane region" description="Helical" evidence="8">
    <location>
        <begin position="258"/>
        <end position="276"/>
    </location>
</feature>
<dbReference type="Pfam" id="PF00211">
    <property type="entry name" value="Guanylate_cyc"/>
    <property type="match status" value="1"/>
</dbReference>
<feature type="region of interest" description="Disordered" evidence="7">
    <location>
        <begin position="1"/>
        <end position="21"/>
    </location>
</feature>
<evidence type="ECO:0000256" key="2">
    <source>
        <dbReference type="ARBA" id="ARBA00022692"/>
    </source>
</evidence>
<dbReference type="Gene3D" id="3.30.450.20">
    <property type="entry name" value="PAS domain"/>
    <property type="match status" value="1"/>
</dbReference>
<dbReference type="PROSITE" id="PS50112">
    <property type="entry name" value="PAS"/>
    <property type="match status" value="1"/>
</dbReference>
<evidence type="ECO:0000256" key="4">
    <source>
        <dbReference type="ARBA" id="ARBA00022989"/>
    </source>
</evidence>